<accession>A0ABY6HT90</accession>
<dbReference type="EMBL" id="CP104013">
    <property type="protein sequence ID" value="UYP46092.1"/>
    <property type="molecule type" value="Genomic_DNA"/>
</dbReference>
<dbReference type="Gene3D" id="1.10.10.10">
    <property type="entry name" value="Winged helix-like DNA-binding domain superfamily/Winged helix DNA-binding domain"/>
    <property type="match status" value="1"/>
</dbReference>
<gene>
    <name evidence="1" type="ORF">NEF87_002377</name>
</gene>
<dbReference type="SUPFAM" id="SSF46785">
    <property type="entry name" value="Winged helix' DNA-binding domain"/>
    <property type="match status" value="1"/>
</dbReference>
<protein>
    <recommendedName>
        <fullName evidence="3">HTH arsR-type domain-containing protein</fullName>
    </recommendedName>
</protein>
<dbReference type="Proteomes" id="UP001208689">
    <property type="component" value="Chromosome"/>
</dbReference>
<evidence type="ECO:0000313" key="1">
    <source>
        <dbReference type="EMBL" id="UYP46092.1"/>
    </source>
</evidence>
<evidence type="ECO:0008006" key="3">
    <source>
        <dbReference type="Google" id="ProtNLM"/>
    </source>
</evidence>
<name>A0ABY6HT90_9ARCH</name>
<keyword evidence="2" id="KW-1185">Reference proteome</keyword>
<reference evidence="1" key="1">
    <citation type="submission" date="2022-09" db="EMBL/GenBank/DDBJ databases">
        <title>Actin cytoskeleton and complex cell architecture in an #Asgard archaeon.</title>
        <authorList>
            <person name="Ponce Toledo R.I."/>
            <person name="Schleper C."/>
            <person name="Rodrigues Oliveira T."/>
            <person name="Wollweber F."/>
            <person name="Xu J."/>
            <person name="Rittmann S."/>
            <person name="Klingl A."/>
            <person name="Pilhofer M."/>
        </authorList>
    </citation>
    <scope>NUCLEOTIDE SEQUENCE</scope>
    <source>
        <strain evidence="1">B-35</strain>
    </source>
</reference>
<proteinExistence type="predicted"/>
<dbReference type="InterPro" id="IPR036390">
    <property type="entry name" value="WH_DNA-bd_sf"/>
</dbReference>
<sequence>MPKKSISNTEPRNRTKLDKNSHSIVNILKSKSKFQIYSLLEMYPEISLNHLCLLLKKKKPTVHGHLKTLIDVGLVAEPHFKSVESDPSLGKSKKNVQAFYSLVENYQDLLKEVDPNPEILDDLSSTVILDQIATSKAISNINIMNLTRVTEFFNKVEKKILKEGKVSEELETLFKSMVGVETDRKGIDRIYSEFTNSFYYFTEEQFHKYRLAYNTFMENFLNTIEFNKTDSKRAKPNYIMSVSIPMKKIIEFLNQ</sequence>
<organism evidence="1 2">
    <name type="scientific">Candidatus Lokiarchaeum ossiferum</name>
    <dbReference type="NCBI Taxonomy" id="2951803"/>
    <lineage>
        <taxon>Archaea</taxon>
        <taxon>Promethearchaeati</taxon>
        <taxon>Promethearchaeota</taxon>
        <taxon>Promethearchaeia</taxon>
        <taxon>Promethearchaeales</taxon>
        <taxon>Promethearchaeaceae</taxon>
        <taxon>Candidatus Lokiarchaeum</taxon>
    </lineage>
</organism>
<dbReference type="InterPro" id="IPR036388">
    <property type="entry name" value="WH-like_DNA-bd_sf"/>
</dbReference>
<evidence type="ECO:0000313" key="2">
    <source>
        <dbReference type="Proteomes" id="UP001208689"/>
    </source>
</evidence>